<dbReference type="EMBL" id="CAKKMG010000100">
    <property type="protein sequence ID" value="CAH0298767.1"/>
    <property type="molecule type" value="Genomic_DNA"/>
</dbReference>
<organism evidence="2 3">
    <name type="scientific">Peribacillus simplex</name>
    <dbReference type="NCBI Taxonomy" id="1478"/>
    <lineage>
        <taxon>Bacteria</taxon>
        <taxon>Bacillati</taxon>
        <taxon>Bacillota</taxon>
        <taxon>Bacilli</taxon>
        <taxon>Bacillales</taxon>
        <taxon>Bacillaceae</taxon>
        <taxon>Peribacillus</taxon>
    </lineage>
</organism>
<feature type="region of interest" description="Disordered" evidence="1">
    <location>
        <begin position="1"/>
        <end position="20"/>
    </location>
</feature>
<dbReference type="AlphaFoldDB" id="A0A9W4PIH3"/>
<protein>
    <submittedName>
        <fullName evidence="2">Uncharacterized protein</fullName>
    </submittedName>
</protein>
<name>A0A9W4PIH3_9BACI</name>
<sequence>MGLVMEDQVRAADSGKEKNSARVPSFPILHIHFKRCSSELSSVITINHHIFTLSCFQWPVALYIYTNHDNARDTPADPLAGILLLPIATLLSFYV</sequence>
<evidence type="ECO:0000256" key="1">
    <source>
        <dbReference type="SAM" id="MobiDB-lite"/>
    </source>
</evidence>
<accession>A0A9W4PIH3</accession>
<comment type="caution">
    <text evidence="2">The sequence shown here is derived from an EMBL/GenBank/DDBJ whole genome shotgun (WGS) entry which is preliminary data.</text>
</comment>
<evidence type="ECO:0000313" key="2">
    <source>
        <dbReference type="EMBL" id="CAH0298767.1"/>
    </source>
</evidence>
<evidence type="ECO:0000313" key="3">
    <source>
        <dbReference type="Proteomes" id="UP000789326"/>
    </source>
</evidence>
<proteinExistence type="predicted"/>
<feature type="compositionally biased region" description="Basic and acidic residues" evidence="1">
    <location>
        <begin position="7"/>
        <end position="20"/>
    </location>
</feature>
<reference evidence="2" key="1">
    <citation type="submission" date="2021-11" db="EMBL/GenBank/DDBJ databases">
        <authorList>
            <person name="Bulgarelli D."/>
        </authorList>
    </citation>
    <scope>NUCLEOTIDE SEQUENCE</scope>
    <source>
        <strain evidence="2">Bi133</strain>
    </source>
</reference>
<gene>
    <name evidence="2" type="ORF">SRABI133_04491</name>
</gene>
<dbReference type="Proteomes" id="UP000789326">
    <property type="component" value="Unassembled WGS sequence"/>
</dbReference>